<evidence type="ECO:0000256" key="1">
    <source>
        <dbReference type="SAM" id="Phobius"/>
    </source>
</evidence>
<keyword evidence="1" id="KW-1133">Transmembrane helix</keyword>
<gene>
    <name evidence="2" type="ORF">PAC_00245</name>
</gene>
<protein>
    <submittedName>
        <fullName evidence="2">Uncharacterized protein</fullName>
    </submittedName>
</protein>
<dbReference type="EMBL" id="FJOG01000001">
    <property type="protein sequence ID" value="CZR50373.1"/>
    <property type="molecule type" value="Genomic_DNA"/>
</dbReference>
<proteinExistence type="predicted"/>
<keyword evidence="1" id="KW-0812">Transmembrane</keyword>
<reference evidence="2 3" key="1">
    <citation type="submission" date="2016-03" db="EMBL/GenBank/DDBJ databases">
        <authorList>
            <person name="Ploux O."/>
        </authorList>
    </citation>
    <scope>NUCLEOTIDE SEQUENCE [LARGE SCALE GENOMIC DNA]</scope>
    <source>
        <strain evidence="2 3">UAMH 11012</strain>
    </source>
</reference>
<accession>A0A1L7WC60</accession>
<dbReference type="AlphaFoldDB" id="A0A1L7WC60"/>
<feature type="transmembrane region" description="Helical" evidence="1">
    <location>
        <begin position="263"/>
        <end position="283"/>
    </location>
</feature>
<feature type="transmembrane region" description="Helical" evidence="1">
    <location>
        <begin position="187"/>
        <end position="207"/>
    </location>
</feature>
<keyword evidence="1" id="KW-0472">Membrane</keyword>
<sequence>MSRFNPIYEAVELVEDPFRDPIQSTPSLRTSQTKEPLGNDASEYLPAKAFAPARKTKFKRVCFRIFIGIAALILWIAMMFVLYMFHTSDSQTCQDDSIFALDETAGNFTIGQSRVIDISFNLIAGRGLQATLGFVSYRVVIDILMRIMELTPVSFELFSALTFQPSAVLTVWPILKSLFQLSGLRPRFVMAWVLFSVLFLIALPTLMDTMTRYVQNGETFYKLTDGSTIQYNLYNSSTSPFNITDTTCRPLQNGGYQWGFSNLWFIVNWSVLGFWILGTYSVWMDAQGKCELRRKGRTMNSYRAVADMAEAMTEILGLNLAPYSGTELEKALRKRKGRVMYYADVDEGRGLGKVGLSSRRRGKMGKLRWDVVYGEERD</sequence>
<organism evidence="2 3">
    <name type="scientific">Phialocephala subalpina</name>
    <dbReference type="NCBI Taxonomy" id="576137"/>
    <lineage>
        <taxon>Eukaryota</taxon>
        <taxon>Fungi</taxon>
        <taxon>Dikarya</taxon>
        <taxon>Ascomycota</taxon>
        <taxon>Pezizomycotina</taxon>
        <taxon>Leotiomycetes</taxon>
        <taxon>Helotiales</taxon>
        <taxon>Mollisiaceae</taxon>
        <taxon>Phialocephala</taxon>
        <taxon>Phialocephala fortinii species complex</taxon>
    </lineage>
</organism>
<dbReference type="Proteomes" id="UP000184330">
    <property type="component" value="Unassembled WGS sequence"/>
</dbReference>
<evidence type="ECO:0000313" key="3">
    <source>
        <dbReference type="Proteomes" id="UP000184330"/>
    </source>
</evidence>
<dbReference type="STRING" id="576137.A0A1L7WC60"/>
<feature type="transmembrane region" description="Helical" evidence="1">
    <location>
        <begin position="61"/>
        <end position="85"/>
    </location>
</feature>
<dbReference type="OrthoDB" id="3520057at2759"/>
<name>A0A1L7WC60_9HELO</name>
<evidence type="ECO:0000313" key="2">
    <source>
        <dbReference type="EMBL" id="CZR50373.1"/>
    </source>
</evidence>
<feature type="transmembrane region" description="Helical" evidence="1">
    <location>
        <begin position="157"/>
        <end position="175"/>
    </location>
</feature>
<keyword evidence="3" id="KW-1185">Reference proteome</keyword>